<name>A0ABP6GMZ2_9ACTN</name>
<sequence>MTAKRTQNRTTNPNPAAGKRPANARVGSYTRSDGTRVRSHTRTAQIARTKAAWIGLAFSGATSTAIVLEAGVTLLSTLAIVAIALLTTVAVLATTVADRNKKAMEGSKTRTTSRNRKTTRPRRPASGRTNRRR</sequence>
<feature type="compositionally biased region" description="Polar residues" evidence="1">
    <location>
        <begin position="1"/>
        <end position="14"/>
    </location>
</feature>
<reference evidence="4" key="1">
    <citation type="journal article" date="2019" name="Int. J. Syst. Evol. Microbiol.">
        <title>The Global Catalogue of Microorganisms (GCM) 10K type strain sequencing project: providing services to taxonomists for standard genome sequencing and annotation.</title>
        <authorList>
            <consortium name="The Broad Institute Genomics Platform"/>
            <consortium name="The Broad Institute Genome Sequencing Center for Infectious Disease"/>
            <person name="Wu L."/>
            <person name="Ma J."/>
        </authorList>
    </citation>
    <scope>NUCLEOTIDE SEQUENCE [LARGE SCALE GENOMIC DNA]</scope>
    <source>
        <strain evidence="4">JCM 8201</strain>
    </source>
</reference>
<feature type="compositionally biased region" description="Basic and acidic residues" evidence="1">
    <location>
        <begin position="98"/>
        <end position="108"/>
    </location>
</feature>
<protein>
    <submittedName>
        <fullName evidence="3">Uncharacterized protein</fullName>
    </submittedName>
</protein>
<keyword evidence="4" id="KW-1185">Reference proteome</keyword>
<gene>
    <name evidence="3" type="ORF">GCM10010439_30200</name>
</gene>
<evidence type="ECO:0000313" key="4">
    <source>
        <dbReference type="Proteomes" id="UP001501842"/>
    </source>
</evidence>
<feature type="transmembrane region" description="Helical" evidence="2">
    <location>
        <begin position="51"/>
        <end position="68"/>
    </location>
</feature>
<keyword evidence="2" id="KW-1133">Transmembrane helix</keyword>
<feature type="region of interest" description="Disordered" evidence="1">
    <location>
        <begin position="97"/>
        <end position="133"/>
    </location>
</feature>
<keyword evidence="2" id="KW-0472">Membrane</keyword>
<keyword evidence="2" id="KW-0812">Transmembrane</keyword>
<proteinExistence type="predicted"/>
<accession>A0ABP6GMZ2</accession>
<dbReference type="RefSeq" id="WP_344451003.1">
    <property type="nucleotide sequence ID" value="NZ_BAAATZ010000012.1"/>
</dbReference>
<comment type="caution">
    <text evidence="3">The sequence shown here is derived from an EMBL/GenBank/DDBJ whole genome shotgun (WGS) entry which is preliminary data.</text>
</comment>
<feature type="region of interest" description="Disordered" evidence="1">
    <location>
        <begin position="1"/>
        <end position="43"/>
    </location>
</feature>
<organism evidence="3 4">
    <name type="scientific">Actinocorallia aurantiaca</name>
    <dbReference type="NCBI Taxonomy" id="46204"/>
    <lineage>
        <taxon>Bacteria</taxon>
        <taxon>Bacillati</taxon>
        <taxon>Actinomycetota</taxon>
        <taxon>Actinomycetes</taxon>
        <taxon>Streptosporangiales</taxon>
        <taxon>Thermomonosporaceae</taxon>
        <taxon>Actinocorallia</taxon>
    </lineage>
</organism>
<evidence type="ECO:0000313" key="3">
    <source>
        <dbReference type="EMBL" id="GAA2726729.1"/>
    </source>
</evidence>
<feature type="transmembrane region" description="Helical" evidence="2">
    <location>
        <begin position="74"/>
        <end position="97"/>
    </location>
</feature>
<evidence type="ECO:0000256" key="1">
    <source>
        <dbReference type="SAM" id="MobiDB-lite"/>
    </source>
</evidence>
<feature type="compositionally biased region" description="Basic residues" evidence="1">
    <location>
        <begin position="111"/>
        <end position="133"/>
    </location>
</feature>
<dbReference type="Proteomes" id="UP001501842">
    <property type="component" value="Unassembled WGS sequence"/>
</dbReference>
<evidence type="ECO:0000256" key="2">
    <source>
        <dbReference type="SAM" id="Phobius"/>
    </source>
</evidence>
<dbReference type="EMBL" id="BAAATZ010000012">
    <property type="protein sequence ID" value="GAA2726729.1"/>
    <property type="molecule type" value="Genomic_DNA"/>
</dbReference>